<dbReference type="OrthoDB" id="7596950at2"/>
<organism evidence="1 2">
    <name type="scientific">Zymomonas mobilis subsp. mobilis (strain ATCC 10988 / DSM 424 / LMG 404 / NCIMB 8938 / NRRL B-806 / ZM1)</name>
    <dbReference type="NCBI Taxonomy" id="555217"/>
    <lineage>
        <taxon>Bacteria</taxon>
        <taxon>Pseudomonadati</taxon>
        <taxon>Pseudomonadota</taxon>
        <taxon>Alphaproteobacteria</taxon>
        <taxon>Sphingomonadales</taxon>
        <taxon>Zymomonadaceae</taxon>
        <taxon>Zymomonas</taxon>
    </lineage>
</organism>
<protein>
    <submittedName>
        <fullName evidence="1">Uncharacterized protein</fullName>
    </submittedName>
</protein>
<dbReference type="RefSeq" id="WP_014500683.1">
    <property type="nucleotide sequence ID" value="NC_017262.1"/>
</dbReference>
<accession>A0A0H3G1I2</accession>
<dbReference type="AlphaFoldDB" id="A0A0H3G1I2"/>
<name>A0A0H3G1I2_ZYMMA</name>
<dbReference type="Proteomes" id="UP000001494">
    <property type="component" value="Chromosome"/>
</dbReference>
<dbReference type="EMBL" id="CP002850">
    <property type="protein sequence ID" value="AEH62573.1"/>
    <property type="molecule type" value="Genomic_DNA"/>
</dbReference>
<dbReference type="HOGENOM" id="CLU_1061527_0_0_5"/>
<gene>
    <name evidence="1" type="ordered locus">Zmob_0731</name>
</gene>
<sequence length="254" mass="29109">MTPIHAQPPIRDDSFAALIAHAASFFYGEKTAVDFIYSVSRICEFKTYFRDFLTNAVQPDVAGIFLLYPKALEDKAFEREFSPFVEKGILIPATTPDGWILPKLSQKNDIFEAIMALFALKKKFRKRVKYFFSFELLFDESYRDKIFFALLLLAIEHIDRSRNVQFIEEIGDIFNKDLKNTLLILSENRSFAFDSLLLPVENEVVYPDLVDEAVFVPAGQSENNLLFSIKSRNINQILSSIAALMLGDIPVKIR</sequence>
<proteinExistence type="predicted"/>
<reference evidence="1 2" key="1">
    <citation type="journal article" date="2011" name="J. Bacteriol.">
        <title>Genome sequence of the ethanol-producing Zymomonas mobilis subsp. mobilis lectotype strain ATCC 10988.</title>
        <authorList>
            <person name="Pappas K.M."/>
            <person name="Kouvelis V.N."/>
            <person name="Saunders E."/>
            <person name="Brettin T.S."/>
            <person name="Bruce D."/>
            <person name="Detter C."/>
            <person name="Balakireva M."/>
            <person name="Han C.S."/>
            <person name="Savvakis G."/>
            <person name="Kyrpides N.C."/>
            <person name="Typas M.A."/>
        </authorList>
    </citation>
    <scope>NUCLEOTIDE SEQUENCE [LARGE SCALE GENOMIC DNA]</scope>
    <source>
        <strain evidence="2">ATCC 10988 / DSM 424 / CCUG 17860 / LMG 404 / NCIMB 8938 / NRRL B-806 / ZM1</strain>
    </source>
</reference>
<dbReference type="KEGG" id="zmm:Zmob_0731"/>
<evidence type="ECO:0000313" key="2">
    <source>
        <dbReference type="Proteomes" id="UP000001494"/>
    </source>
</evidence>
<evidence type="ECO:0000313" key="1">
    <source>
        <dbReference type="EMBL" id="AEH62573.1"/>
    </source>
</evidence>